<reference evidence="2 3" key="1">
    <citation type="submission" date="2018-04" db="EMBL/GenBank/DDBJ databases">
        <title>The genome of golden apple snail Pomacea canaliculata provides insight into stress tolerance and invasive adaptation.</title>
        <authorList>
            <person name="Liu C."/>
            <person name="Liu B."/>
            <person name="Ren Y."/>
            <person name="Zhang Y."/>
            <person name="Wang H."/>
            <person name="Li S."/>
            <person name="Jiang F."/>
            <person name="Yin L."/>
            <person name="Zhang G."/>
            <person name="Qian W."/>
            <person name="Fan W."/>
        </authorList>
    </citation>
    <scope>NUCLEOTIDE SEQUENCE [LARGE SCALE GENOMIC DNA]</scope>
    <source>
        <strain evidence="2">SZHN2017</strain>
        <tissue evidence="2">Muscle</tissue>
    </source>
</reference>
<protein>
    <submittedName>
        <fullName evidence="2">Uncharacterized protein</fullName>
    </submittedName>
</protein>
<evidence type="ECO:0000256" key="1">
    <source>
        <dbReference type="SAM" id="MobiDB-lite"/>
    </source>
</evidence>
<sequence length="125" mass="14013">MPLFGNKFTPKKTPPRRAQSLSNLDLDAEQMRAEFGVDYDGVKLNLGGQEVAFENGIWLAGSGGGGASHVELMRLKKTNQQLHEENNLLKLKIDILLDMLAETSAVSHFHENELKQIREAKNRKK</sequence>
<dbReference type="OMA" id="IWMHSAR"/>
<proteinExistence type="predicted"/>
<evidence type="ECO:0000313" key="3">
    <source>
        <dbReference type="Proteomes" id="UP000245119"/>
    </source>
</evidence>
<dbReference type="Proteomes" id="UP000245119">
    <property type="component" value="Linkage Group LG1"/>
</dbReference>
<name>A0A2T7Q1M4_POMCA</name>
<dbReference type="AlphaFoldDB" id="A0A2T7Q1M4"/>
<comment type="caution">
    <text evidence="2">The sequence shown here is derived from an EMBL/GenBank/DDBJ whole genome shotgun (WGS) entry which is preliminary data.</text>
</comment>
<dbReference type="InterPro" id="IPR028118">
    <property type="entry name" value="Chibby_fam"/>
</dbReference>
<gene>
    <name evidence="2" type="ORF">C0Q70_02192</name>
</gene>
<dbReference type="PANTHER" id="PTHR21533:SF19">
    <property type="entry name" value="LEUCINE-RICH PROTEIN"/>
    <property type="match status" value="1"/>
</dbReference>
<dbReference type="STRING" id="400727.A0A2T7Q1M4"/>
<feature type="region of interest" description="Disordered" evidence="1">
    <location>
        <begin position="1"/>
        <end position="21"/>
    </location>
</feature>
<evidence type="ECO:0000313" key="2">
    <source>
        <dbReference type="EMBL" id="PVD39557.1"/>
    </source>
</evidence>
<dbReference type="PANTHER" id="PTHR21533">
    <property type="entry name" value="LEUCINE-RICH PROTEIN"/>
    <property type="match status" value="1"/>
</dbReference>
<dbReference type="Pfam" id="PF14645">
    <property type="entry name" value="Chibby"/>
    <property type="match status" value="1"/>
</dbReference>
<keyword evidence="3" id="KW-1185">Reference proteome</keyword>
<dbReference type="EMBL" id="PZQS01000001">
    <property type="protein sequence ID" value="PVD39557.1"/>
    <property type="molecule type" value="Genomic_DNA"/>
</dbReference>
<dbReference type="OrthoDB" id="2145765at2759"/>
<organism evidence="2 3">
    <name type="scientific">Pomacea canaliculata</name>
    <name type="common">Golden apple snail</name>
    <dbReference type="NCBI Taxonomy" id="400727"/>
    <lineage>
        <taxon>Eukaryota</taxon>
        <taxon>Metazoa</taxon>
        <taxon>Spiralia</taxon>
        <taxon>Lophotrochozoa</taxon>
        <taxon>Mollusca</taxon>
        <taxon>Gastropoda</taxon>
        <taxon>Caenogastropoda</taxon>
        <taxon>Architaenioglossa</taxon>
        <taxon>Ampullarioidea</taxon>
        <taxon>Ampullariidae</taxon>
        <taxon>Pomacea</taxon>
    </lineage>
</organism>
<accession>A0A2T7Q1M4</accession>